<evidence type="ECO:0000256" key="2">
    <source>
        <dbReference type="PROSITE-ProRule" id="PRU00192"/>
    </source>
</evidence>
<dbReference type="Gene3D" id="2.30.30.40">
    <property type="entry name" value="SH3 Domains"/>
    <property type="match status" value="1"/>
</dbReference>
<evidence type="ECO:0000256" key="3">
    <source>
        <dbReference type="SAM" id="MobiDB-lite"/>
    </source>
</evidence>
<dbReference type="InterPro" id="IPR001452">
    <property type="entry name" value="SH3_domain"/>
</dbReference>
<feature type="domain" description="SH3" evidence="4">
    <location>
        <begin position="3"/>
        <end position="64"/>
    </location>
</feature>
<reference evidence="6" key="2">
    <citation type="submission" date="2020-12" db="EMBL/GenBank/DDBJ databases">
        <title>New Spironucleus salmonicida genome in near-complete chromosomes.</title>
        <authorList>
            <person name="Xu F."/>
            <person name="Kurt Z."/>
            <person name="Jimenez-Gonzalez A."/>
            <person name="Astvaldsson A."/>
            <person name="Andersson J.O."/>
            <person name="Svard S.G."/>
        </authorList>
    </citation>
    <scope>NUCLEOTIDE SEQUENCE</scope>
    <source>
        <strain evidence="6">ATCC 50377</strain>
    </source>
</reference>
<evidence type="ECO:0000259" key="4">
    <source>
        <dbReference type="PROSITE" id="PS50002"/>
    </source>
</evidence>
<evidence type="ECO:0000256" key="1">
    <source>
        <dbReference type="ARBA" id="ARBA00022443"/>
    </source>
</evidence>
<evidence type="ECO:0000313" key="7">
    <source>
        <dbReference type="Proteomes" id="UP000018208"/>
    </source>
</evidence>
<dbReference type="PANTHER" id="PTHR14206:SF7">
    <property type="entry name" value="INSULIN RECEPTOR SUBSTRATE 53 KDA, ISOFORM A"/>
    <property type="match status" value="1"/>
</dbReference>
<proteinExistence type="predicted"/>
<dbReference type="VEuPathDB" id="GiardiaDB:SS50377_24469"/>
<dbReference type="EMBL" id="AUWU02000004">
    <property type="protein sequence ID" value="KAH0574511.1"/>
    <property type="molecule type" value="Genomic_DNA"/>
</dbReference>
<dbReference type="SMART" id="SM00326">
    <property type="entry name" value="SH3"/>
    <property type="match status" value="1"/>
</dbReference>
<dbReference type="GO" id="GO:0051017">
    <property type="term" value="P:actin filament bundle assembly"/>
    <property type="evidence" value="ECO:0007669"/>
    <property type="project" value="TreeGrafter"/>
</dbReference>
<feature type="compositionally biased region" description="Polar residues" evidence="3">
    <location>
        <begin position="92"/>
        <end position="101"/>
    </location>
</feature>
<reference evidence="5 6" key="1">
    <citation type="journal article" date="2014" name="PLoS Genet.">
        <title>The Genome of Spironucleus salmonicida Highlights a Fish Pathogen Adapted to Fluctuating Environments.</title>
        <authorList>
            <person name="Xu F."/>
            <person name="Jerlstrom-Hultqvist J."/>
            <person name="Einarsson E."/>
            <person name="Astvaldsson A."/>
            <person name="Svard S.G."/>
            <person name="Andersson J.O."/>
        </authorList>
    </citation>
    <scope>NUCLEOTIDE SEQUENCE</scope>
    <source>
        <strain evidence="6">ATCC 50377</strain>
    </source>
</reference>
<name>V6LP14_9EUKA</name>
<dbReference type="GO" id="GO:0030838">
    <property type="term" value="P:positive regulation of actin filament polymerization"/>
    <property type="evidence" value="ECO:0007669"/>
    <property type="project" value="TreeGrafter"/>
</dbReference>
<dbReference type="GO" id="GO:0005654">
    <property type="term" value="C:nucleoplasm"/>
    <property type="evidence" value="ECO:0007669"/>
    <property type="project" value="TreeGrafter"/>
</dbReference>
<keyword evidence="1 2" id="KW-0728">SH3 domain</keyword>
<sequence length="269" mass="31046">MSKSIETRITIKDYKKERDDMIEIIKGDNINVISHTEKGWSMGKNLRTGLQGWFPLAFTQELEQEDEYYYYSDEDQEDLKAQPKRPQKPVRNPQQQGQTAKQSKDQLLQKIEGSKLLQAKIIKEIDMLSKTETIDLPFQLTNDQSLFVVQEENQLLKQQLHSLDQEININQSAIQAIQQDQVDVIDCTLISQNLDEKSQQNLSCLKQLLVNYNELKIRQDKISGQNLVAEEYLTLVSLQKLKKGLEKELELLNHLKISTEIEGFLAGAL</sequence>
<dbReference type="Pfam" id="PF00018">
    <property type="entry name" value="SH3_1"/>
    <property type="match status" value="1"/>
</dbReference>
<dbReference type="GO" id="GO:0005829">
    <property type="term" value="C:cytosol"/>
    <property type="evidence" value="ECO:0007669"/>
    <property type="project" value="TreeGrafter"/>
</dbReference>
<keyword evidence="7" id="KW-1185">Reference proteome</keyword>
<protein>
    <submittedName>
        <fullName evidence="5">SH3 domain-containing protein</fullName>
    </submittedName>
</protein>
<organism evidence="5">
    <name type="scientific">Spironucleus salmonicida</name>
    <dbReference type="NCBI Taxonomy" id="348837"/>
    <lineage>
        <taxon>Eukaryota</taxon>
        <taxon>Metamonada</taxon>
        <taxon>Diplomonadida</taxon>
        <taxon>Hexamitidae</taxon>
        <taxon>Hexamitinae</taxon>
        <taxon>Spironucleus</taxon>
    </lineage>
</organism>
<dbReference type="InterPro" id="IPR027681">
    <property type="entry name" value="IRSp53/IRTKS/Pinkbar"/>
</dbReference>
<dbReference type="Proteomes" id="UP000018208">
    <property type="component" value="Unassembled WGS sequence"/>
</dbReference>
<dbReference type="EMBL" id="KI546085">
    <property type="protein sequence ID" value="EST45983.1"/>
    <property type="molecule type" value="Genomic_DNA"/>
</dbReference>
<dbReference type="PROSITE" id="PS50002">
    <property type="entry name" value="SH3"/>
    <property type="match status" value="1"/>
</dbReference>
<dbReference type="OrthoDB" id="5340910at2759"/>
<gene>
    <name evidence="5" type="ORF">SS50377_13965</name>
    <name evidence="6" type="ORF">SS50377_24469</name>
</gene>
<dbReference type="AlphaFoldDB" id="V6LP14"/>
<feature type="region of interest" description="Disordered" evidence="3">
    <location>
        <begin position="76"/>
        <end position="104"/>
    </location>
</feature>
<accession>V6LP14</accession>
<evidence type="ECO:0000313" key="5">
    <source>
        <dbReference type="EMBL" id="EST45983.1"/>
    </source>
</evidence>
<dbReference type="InterPro" id="IPR036028">
    <property type="entry name" value="SH3-like_dom_sf"/>
</dbReference>
<dbReference type="GO" id="GO:0051764">
    <property type="term" value="P:actin crosslink formation"/>
    <property type="evidence" value="ECO:0007669"/>
    <property type="project" value="TreeGrafter"/>
</dbReference>
<dbReference type="SUPFAM" id="SSF50044">
    <property type="entry name" value="SH3-domain"/>
    <property type="match status" value="1"/>
</dbReference>
<dbReference type="PANTHER" id="PTHR14206">
    <property type="entry name" value="BRAIN-SPECIFIC ANGIOGENESIS INHIBITOR 1-ASSOCIATED PROTEIN 2"/>
    <property type="match status" value="1"/>
</dbReference>
<evidence type="ECO:0000313" key="6">
    <source>
        <dbReference type="EMBL" id="KAH0574511.1"/>
    </source>
</evidence>